<dbReference type="OrthoDB" id="10529965at2759"/>
<dbReference type="Proteomes" id="UP000179807">
    <property type="component" value="Unassembled WGS sequence"/>
</dbReference>
<evidence type="ECO:0000313" key="4">
    <source>
        <dbReference type="Proteomes" id="UP000179807"/>
    </source>
</evidence>
<dbReference type="VEuPathDB" id="TrichDB:TRFO_21236"/>
<gene>
    <name evidence="3" type="ORF">TRFO_21236</name>
</gene>
<proteinExistence type="predicted"/>
<evidence type="ECO:0000256" key="1">
    <source>
        <dbReference type="SAM" id="MobiDB-lite"/>
    </source>
</evidence>
<comment type="caution">
    <text evidence="3">The sequence shown here is derived from an EMBL/GenBank/DDBJ whole genome shotgun (WGS) entry which is preliminary data.</text>
</comment>
<dbReference type="Pfam" id="PF06920">
    <property type="entry name" value="DHR-2_Lobe_A"/>
    <property type="match status" value="1"/>
</dbReference>
<evidence type="ECO:0000313" key="3">
    <source>
        <dbReference type="EMBL" id="OHT09726.1"/>
    </source>
</evidence>
<name>A0A1J4KJ72_9EUKA</name>
<feature type="domain" description="DOCKER Lobe A" evidence="2">
    <location>
        <begin position="1041"/>
        <end position="1216"/>
    </location>
</feature>
<sequence length="1487" mass="170638">MSSFRPLFTATQIQSPPPPSRIHSDFCDLHEKWFDNVVRAPAYQYTPVTIQPLPPPQVVEYNNDFNLTEEDSTSLNGKLENGPILQFLKRSTNEQDLDSLGLDFQPISNLVKSPQKPKTPFNIPNSISAVSEIYFKVTIDCFTLLGKTENISGVHGAIYMFDSESKTVLTDSATFAFSNGKFVFIQTQKQETYFQVKKPTPKSMIMVCVLSHENAASIDSFIESLSSNCQVQALSISTPVPFAFSYLNPLEGEVKKTFNMPWAKLNTPDALKNIGLPPDEENSISINGQINCEIVPYNEMPETCFNVDTLRNKPLLCLTSAPKVTDPVISMHLSNIQFVYNNSPKGEFVYFKLFVCNETTDPFKPDGLKCISSKSIDLLLDCYISYPIPAGRKLYFPDVIRILIEKPLPSTAHLIFHIMVLSHNTPNISKICIMPLFQDGIMIQTPNVVIPVSPLKRIKSDEYLSKIKSSSKTNMMFNFNIPIFIYPPKYFSDFAYALVPQQVQWTQIIGQTTQDNLIILALPILSKLLRIISPLTAEYFVDFIYRLKQTDVKDVVRRWIYSNFDPKTIKHNFTSSFTNSFDQLIQNAIDSKPELIMQFINAFDILSDILIVSYHRRTEAWIPASIFNFFARVTQLICFLIRNKDLKNAEILNRLYGTTLFKFCSICDDPASIDNNLLAHIRLLIQLDDNFAFFCVFDFLIPFTYTNEFAIYIAKKLPVRPLNNIMFSPFNPIVSLICLAVNKTMTSDERALKSCIRFLNDLFLPLEIIEPSLSYRIGFAFFPILDIISSFYASELLKSSHYDFLPTILFLLGYTPTQLLKNFFVSMSPNFQTLFIEFLALATESVIENLTPQITIVNGLYDQLTQRCLQFLWLNLNYFVDPLPSVIKLISHLVSPYQIPYNFPKIFDIVSRLINIYPCQRNLVQNLLEVVTRKQHIARCFATSLILLFFKADFDARRSVTVSSVEVIDALTSLLLHSPVEQISLFKQMIAQIQNFSQFFQNEALTSKLNERMIAANNIAEVIEKLRLATHPPDERCVYVMEIANQHKTFPSMRMKWLKEIVRINVQSGNFPSAFVAQLHICALISTVFMHEETLNSQILSTDNKDFNFNLIVCQPIRNARTKGSGKYMLGERDFSFFPSVMVETQIDFESISSDFQFISSDFTIELLKQAIEDAITYGDKSRMFYDSRCLRSLQMRIFATERNYSELAKVAAGLNMSFHELTVGSSSTHETPLSFFVRNNKVYCLASDSPKIEKDFSNDKCIPVLKYDPTPDGLEHLHCWKLFREIVKRSDIEKVNSADEKSIKLIQYTTREELPRFTMFSEVIDVKHVDISLAGFTELETEKLRLLMQQSSMEFEKCFPCRNLNAIEGNYKQNMEQDMGRIVALFKLALEGEESVFDLLKLLRTKGNPEKAQELAARLRSSVERLLKVYHRGIEYYQSQNHYLIFKEMREHTLAFITEFGLPDINSKSYEGKRDPLTEHIEYEIN</sequence>
<dbReference type="PANTHER" id="PTHR23317">
    <property type="entry name" value="DEDICATOR OF CYTOKINESIS DOCK"/>
    <property type="match status" value="1"/>
</dbReference>
<feature type="compositionally biased region" description="Polar residues" evidence="1">
    <location>
        <begin position="1"/>
        <end position="14"/>
    </location>
</feature>
<dbReference type="InterPro" id="IPR043161">
    <property type="entry name" value="DOCK_C_lobe_A"/>
</dbReference>
<accession>A0A1J4KJ72</accession>
<dbReference type="InterPro" id="IPR046769">
    <property type="entry name" value="DOCKER_Lobe_A"/>
</dbReference>
<protein>
    <recommendedName>
        <fullName evidence="2">DOCKER Lobe A domain-containing protein</fullName>
    </recommendedName>
</protein>
<dbReference type="Gene3D" id="1.25.40.410">
    <property type="match status" value="1"/>
</dbReference>
<reference evidence="3" key="1">
    <citation type="submission" date="2016-10" db="EMBL/GenBank/DDBJ databases">
        <authorList>
            <person name="Benchimol M."/>
            <person name="Almeida L.G."/>
            <person name="Vasconcelos A.T."/>
            <person name="Perreira-Neves A."/>
            <person name="Rosa I.A."/>
            <person name="Tasca T."/>
            <person name="Bogo M.R."/>
            <person name="de Souza W."/>
        </authorList>
    </citation>
    <scope>NUCLEOTIDE SEQUENCE [LARGE SCALE GENOMIC DNA]</scope>
    <source>
        <strain evidence="3">K</strain>
    </source>
</reference>
<dbReference type="EMBL" id="MLAK01000631">
    <property type="protein sequence ID" value="OHT09726.1"/>
    <property type="molecule type" value="Genomic_DNA"/>
</dbReference>
<feature type="region of interest" description="Disordered" evidence="1">
    <location>
        <begin position="1"/>
        <end position="21"/>
    </location>
</feature>
<evidence type="ECO:0000259" key="2">
    <source>
        <dbReference type="Pfam" id="PF06920"/>
    </source>
</evidence>
<dbReference type="GeneID" id="94836546"/>
<dbReference type="PANTHER" id="PTHR23317:SF76">
    <property type="entry name" value="LD20667P"/>
    <property type="match status" value="1"/>
</dbReference>
<dbReference type="RefSeq" id="XP_068362862.1">
    <property type="nucleotide sequence ID" value="XM_068501842.1"/>
</dbReference>
<dbReference type="InterPro" id="IPR026791">
    <property type="entry name" value="DOCK"/>
</dbReference>
<organism evidence="3 4">
    <name type="scientific">Tritrichomonas foetus</name>
    <dbReference type="NCBI Taxonomy" id="1144522"/>
    <lineage>
        <taxon>Eukaryota</taxon>
        <taxon>Metamonada</taxon>
        <taxon>Parabasalia</taxon>
        <taxon>Tritrichomonadida</taxon>
        <taxon>Tritrichomonadidae</taxon>
        <taxon>Tritrichomonas</taxon>
    </lineage>
</organism>
<dbReference type="GO" id="GO:0007264">
    <property type="term" value="P:small GTPase-mediated signal transduction"/>
    <property type="evidence" value="ECO:0007669"/>
    <property type="project" value="InterPro"/>
</dbReference>
<keyword evidence="4" id="KW-1185">Reference proteome</keyword>
<dbReference type="GO" id="GO:0005085">
    <property type="term" value="F:guanyl-nucleotide exchange factor activity"/>
    <property type="evidence" value="ECO:0007669"/>
    <property type="project" value="InterPro"/>
</dbReference>